<feature type="domain" description="CusB-like beta-barrel" evidence="4">
    <location>
        <begin position="245"/>
        <end position="314"/>
    </location>
</feature>
<feature type="coiled-coil region" evidence="2">
    <location>
        <begin position="176"/>
        <end position="203"/>
    </location>
</feature>
<dbReference type="GO" id="GO:0015562">
    <property type="term" value="F:efflux transmembrane transporter activity"/>
    <property type="evidence" value="ECO:0007669"/>
    <property type="project" value="TreeGrafter"/>
</dbReference>
<accession>A0A2N1PQW3</accession>
<comment type="similarity">
    <text evidence="1">Belongs to the membrane fusion protein (MFP) (TC 8.A.1) family.</text>
</comment>
<feature type="coiled-coil region" evidence="2">
    <location>
        <begin position="117"/>
        <end position="151"/>
    </location>
</feature>
<dbReference type="PANTHER" id="PTHR30469">
    <property type="entry name" value="MULTIDRUG RESISTANCE PROTEIN MDTA"/>
    <property type="match status" value="1"/>
</dbReference>
<protein>
    <submittedName>
        <fullName evidence="5">Uncharacterized protein</fullName>
    </submittedName>
</protein>
<proteinExistence type="inferred from homology"/>
<dbReference type="PANTHER" id="PTHR30469:SF15">
    <property type="entry name" value="HLYD FAMILY OF SECRETION PROTEINS"/>
    <property type="match status" value="1"/>
</dbReference>
<dbReference type="EMBL" id="PGXC01000004">
    <property type="protein sequence ID" value="PKK90731.1"/>
    <property type="molecule type" value="Genomic_DNA"/>
</dbReference>
<evidence type="ECO:0000256" key="1">
    <source>
        <dbReference type="ARBA" id="ARBA00009477"/>
    </source>
</evidence>
<dbReference type="Gene3D" id="2.40.30.170">
    <property type="match status" value="1"/>
</dbReference>
<dbReference type="Proteomes" id="UP000233256">
    <property type="component" value="Unassembled WGS sequence"/>
</dbReference>
<dbReference type="NCBIfam" id="TIGR01730">
    <property type="entry name" value="RND_mfp"/>
    <property type="match status" value="1"/>
</dbReference>
<dbReference type="Gene3D" id="2.40.50.100">
    <property type="match status" value="1"/>
</dbReference>
<dbReference type="Gene3D" id="1.10.287.470">
    <property type="entry name" value="Helix hairpin bin"/>
    <property type="match status" value="1"/>
</dbReference>
<dbReference type="AlphaFoldDB" id="A0A2N1PQW3"/>
<dbReference type="Pfam" id="PF25917">
    <property type="entry name" value="BSH_RND"/>
    <property type="match status" value="1"/>
</dbReference>
<keyword evidence="2" id="KW-0175">Coiled coil</keyword>
<dbReference type="GO" id="GO:1990281">
    <property type="term" value="C:efflux pump complex"/>
    <property type="evidence" value="ECO:0007669"/>
    <property type="project" value="TreeGrafter"/>
</dbReference>
<evidence type="ECO:0000313" key="5">
    <source>
        <dbReference type="EMBL" id="PKK90731.1"/>
    </source>
</evidence>
<evidence type="ECO:0000313" key="6">
    <source>
        <dbReference type="Proteomes" id="UP000233256"/>
    </source>
</evidence>
<dbReference type="InterPro" id="IPR058792">
    <property type="entry name" value="Beta-barrel_RND_2"/>
</dbReference>
<feature type="domain" description="Multidrug resistance protein MdtA-like barrel-sandwich hybrid" evidence="3">
    <location>
        <begin position="70"/>
        <end position="234"/>
    </location>
</feature>
<dbReference type="InterPro" id="IPR006143">
    <property type="entry name" value="RND_pump_MFP"/>
</dbReference>
<dbReference type="SUPFAM" id="SSF111369">
    <property type="entry name" value="HlyD-like secretion proteins"/>
    <property type="match status" value="1"/>
</dbReference>
<dbReference type="Pfam" id="PF25954">
    <property type="entry name" value="Beta-barrel_RND_2"/>
    <property type="match status" value="1"/>
</dbReference>
<evidence type="ECO:0000259" key="3">
    <source>
        <dbReference type="Pfam" id="PF25917"/>
    </source>
</evidence>
<comment type="caution">
    <text evidence="5">The sequence shown here is derived from an EMBL/GenBank/DDBJ whole genome shotgun (WGS) entry which is preliminary data.</text>
</comment>
<sequence>MALKILSMVIAALVIILLGLWQSNFFVDKIDLNQKSDQVIMAEAKTALTVEEIEVAENYVATGTIHSRDEVDISPRVIARVLSVNFREGDTVTRDQLLATLDNADLKSGLAASIKQREASEAAVKAAEEMVQAAQADFSTMEKNYERMKNLRESKAISQSQFDEAEGSFKKARAGLAGAKMELVAAEARVGQANEAIVQAQALLSYSDLRSPMDGVIFQRLADPGDLAVVGQPLLRIFDPSRLMLEANIRENLVSSVRTGMKATFAVEATGATYEGEVREISPFVNTSTRTFLVKVCLGSSPEVRPGMFGKLTLPIGSAKMILIPEKFITRIGQMETVIAKAPDGQFERRLVKCVPHSKGVLRLLTGLTPGEALADPTMLKKGGASK</sequence>
<evidence type="ECO:0000259" key="4">
    <source>
        <dbReference type="Pfam" id="PF25954"/>
    </source>
</evidence>
<gene>
    <name evidence="5" type="ORF">CVV64_07585</name>
</gene>
<reference evidence="5 6" key="1">
    <citation type="journal article" date="2017" name="ISME J.">
        <title>Potential for microbial H2 and metal transformations associated with novel bacteria and archaea in deep terrestrial subsurface sediments.</title>
        <authorList>
            <person name="Hernsdorf A.W."/>
            <person name="Amano Y."/>
            <person name="Miyakawa K."/>
            <person name="Ise K."/>
            <person name="Suzuki Y."/>
            <person name="Anantharaman K."/>
            <person name="Probst A."/>
            <person name="Burstein D."/>
            <person name="Thomas B.C."/>
            <person name="Banfield J.F."/>
        </authorList>
    </citation>
    <scope>NUCLEOTIDE SEQUENCE [LARGE SCALE GENOMIC DNA]</scope>
    <source>
        <strain evidence="5">HGW-Wallbacteria-1</strain>
    </source>
</reference>
<dbReference type="InterPro" id="IPR058625">
    <property type="entry name" value="MdtA-like_BSH"/>
</dbReference>
<name>A0A2N1PQW3_9BACT</name>
<evidence type="ECO:0000256" key="2">
    <source>
        <dbReference type="SAM" id="Coils"/>
    </source>
</evidence>
<dbReference type="Gene3D" id="2.40.420.20">
    <property type="match status" value="1"/>
</dbReference>
<organism evidence="5 6">
    <name type="scientific">Candidatus Wallbacteria bacterium HGW-Wallbacteria-1</name>
    <dbReference type="NCBI Taxonomy" id="2013854"/>
    <lineage>
        <taxon>Bacteria</taxon>
        <taxon>Candidatus Walliibacteriota</taxon>
    </lineage>
</organism>